<dbReference type="InterPro" id="IPR050715">
    <property type="entry name" value="LRR-SigEffector_domain"/>
</dbReference>
<evidence type="ECO:0000313" key="3">
    <source>
        <dbReference type="EMBL" id="EFN54698.1"/>
    </source>
</evidence>
<evidence type="ECO:0008006" key="5">
    <source>
        <dbReference type="Google" id="ProtNLM"/>
    </source>
</evidence>
<comment type="subcellular location">
    <subcellularLocation>
        <location evidence="1">Cytoplasm</location>
        <location evidence="1">Cytoskeleton</location>
        <location evidence="1">Cilium axoneme</location>
    </subcellularLocation>
</comment>
<dbReference type="InterPro" id="IPR032675">
    <property type="entry name" value="LRR_dom_sf"/>
</dbReference>
<evidence type="ECO:0000256" key="1">
    <source>
        <dbReference type="ARBA" id="ARBA00004430"/>
    </source>
</evidence>
<dbReference type="KEGG" id="cvr:CHLNCDRAFT_135336"/>
<evidence type="ECO:0000256" key="2">
    <source>
        <dbReference type="SAM" id="MobiDB-lite"/>
    </source>
</evidence>
<dbReference type="Gene3D" id="3.80.10.10">
    <property type="entry name" value="Ribonuclease Inhibitor"/>
    <property type="match status" value="1"/>
</dbReference>
<evidence type="ECO:0000313" key="4">
    <source>
        <dbReference type="Proteomes" id="UP000008141"/>
    </source>
</evidence>
<keyword evidence="4" id="KW-1185">Reference proteome</keyword>
<dbReference type="PANTHER" id="PTHR45752">
    <property type="entry name" value="LEUCINE-RICH REPEAT-CONTAINING"/>
    <property type="match status" value="1"/>
</dbReference>
<dbReference type="GO" id="GO:0005930">
    <property type="term" value="C:axoneme"/>
    <property type="evidence" value="ECO:0007669"/>
    <property type="project" value="UniProtKB-SubCell"/>
</dbReference>
<feature type="compositionally biased region" description="Low complexity" evidence="2">
    <location>
        <begin position="429"/>
        <end position="439"/>
    </location>
</feature>
<reference evidence="3 4" key="1">
    <citation type="journal article" date="2010" name="Plant Cell">
        <title>The Chlorella variabilis NC64A genome reveals adaptation to photosymbiosis, coevolution with viruses, and cryptic sex.</title>
        <authorList>
            <person name="Blanc G."/>
            <person name="Duncan G."/>
            <person name="Agarkova I."/>
            <person name="Borodovsky M."/>
            <person name="Gurnon J."/>
            <person name="Kuo A."/>
            <person name="Lindquist E."/>
            <person name="Lucas S."/>
            <person name="Pangilinan J."/>
            <person name="Polle J."/>
            <person name="Salamov A."/>
            <person name="Terry A."/>
            <person name="Yamada T."/>
            <person name="Dunigan D.D."/>
            <person name="Grigoriev I.V."/>
            <person name="Claverie J.M."/>
            <person name="Van Etten J.L."/>
        </authorList>
    </citation>
    <scope>NUCLEOTIDE SEQUENCE [LARGE SCALE GENOMIC DNA]</scope>
    <source>
        <strain evidence="3 4">NC64A</strain>
    </source>
</reference>
<dbReference type="STRING" id="554065.E1ZI04"/>
<dbReference type="RefSeq" id="XP_005846800.1">
    <property type="nucleotide sequence ID" value="XM_005846738.1"/>
</dbReference>
<dbReference type="GeneID" id="17353951"/>
<feature type="region of interest" description="Disordered" evidence="2">
    <location>
        <begin position="412"/>
        <end position="444"/>
    </location>
</feature>
<name>E1ZI04_CHLVA</name>
<dbReference type="SUPFAM" id="SSF52058">
    <property type="entry name" value="L domain-like"/>
    <property type="match status" value="1"/>
</dbReference>
<organism evidence="4">
    <name type="scientific">Chlorella variabilis</name>
    <name type="common">Green alga</name>
    <dbReference type="NCBI Taxonomy" id="554065"/>
    <lineage>
        <taxon>Eukaryota</taxon>
        <taxon>Viridiplantae</taxon>
        <taxon>Chlorophyta</taxon>
        <taxon>core chlorophytes</taxon>
        <taxon>Trebouxiophyceae</taxon>
        <taxon>Chlorellales</taxon>
        <taxon>Chlorellaceae</taxon>
        <taxon>Chlorella clade</taxon>
        <taxon>Chlorella</taxon>
    </lineage>
</organism>
<accession>E1ZI04</accession>
<sequence length="456" mass="48538">MRPALSCVSRRWRNVAFSEPRLWRIIIVAPTYKDESQQQFIEPIAWLLGRGVGSVVGELVIDDRRGWQLAKALLPLVGPQLQSLSLAAAAELPDDVAASLADRFPHLELLSLHDVALPAPTLLASFPRLADLRIDSEGSLPGGLMPVVERLTRLTGLRLACFSEPLSPVGGLTALRHLASLELSDGGDRAASPLVVAPPAGFPNMQSLELVFSEEVDLTEGSTMEVAGATFTYCSYNLHLSVPRNLASMVPGECTQLAALQELDIAGGAPIGQFAEGLVQQTPHLTSLGLSSCGLTALPPAAVGLRHLKMLDCSKTSLGDLPPGPYLSGLTFFNLSDTGLTRLPPVLANASCLVTLGLARCHSLTVSCVATRRVLLGLTSLQSVDLRQTVVECGVFCLLRRGASDRLRVQQMDDEGEWSEGEGGGWDGGSSTSDSSGDGAPRYDWGGCAYASRWYE</sequence>
<dbReference type="InParanoid" id="E1ZI04"/>
<gene>
    <name evidence="3" type="ORF">CHLNCDRAFT_135336</name>
</gene>
<dbReference type="PANTHER" id="PTHR45752:SF187">
    <property type="entry name" value="LEUCINE-RICH REPEAT AND IQ DOMAIN-CONTAINING PROTEIN 4"/>
    <property type="match status" value="1"/>
</dbReference>
<dbReference type="AlphaFoldDB" id="E1ZI04"/>
<protein>
    <recommendedName>
        <fullName evidence="5">F-box domain-containing protein</fullName>
    </recommendedName>
</protein>
<dbReference type="EMBL" id="GL433847">
    <property type="protein sequence ID" value="EFN54698.1"/>
    <property type="molecule type" value="Genomic_DNA"/>
</dbReference>
<dbReference type="Proteomes" id="UP000008141">
    <property type="component" value="Unassembled WGS sequence"/>
</dbReference>
<proteinExistence type="predicted"/>